<evidence type="ECO:0000313" key="6">
    <source>
        <dbReference type="Proteomes" id="UP000500767"/>
    </source>
</evidence>
<dbReference type="Gene3D" id="1.10.530.10">
    <property type="match status" value="1"/>
</dbReference>
<protein>
    <submittedName>
        <fullName evidence="5">Lytic transglycosylase domain-containing protein</fullName>
    </submittedName>
</protein>
<dbReference type="Gene3D" id="3.30.70.1070">
    <property type="entry name" value="Sporulation related repeat"/>
    <property type="match status" value="1"/>
</dbReference>
<dbReference type="GO" id="GO:0042834">
    <property type="term" value="F:peptidoglycan binding"/>
    <property type="evidence" value="ECO:0007669"/>
    <property type="project" value="InterPro"/>
</dbReference>
<dbReference type="Pfam" id="PF05036">
    <property type="entry name" value="SPOR"/>
    <property type="match status" value="1"/>
</dbReference>
<evidence type="ECO:0000259" key="4">
    <source>
        <dbReference type="Pfam" id="PF05036"/>
    </source>
</evidence>
<name>A0A6M8HUS9_9PROT</name>
<sequence>MAAAQTQDDFQPGRDLRALWLLPLLCMLAACGGGNSARMTSYSPASMSYPEPGPPEDPWRPYIRDASGRFSVPQQWIRAVMHQESGGHEYLHGRPITSGAGAMGLMQLMPATYADLQAQYNLGNDPFEPHDNILAGTAYIRQMYQKYGAPAFLAAYNAGPQRLDDYLSSGRSLPNETVDYVASIAPNLGTELAMSGPLAAYASGGSPGRYSPTSYAPVRLASYRVATRRRSGGGACWHDPDAAYDPDAPCQAAPPAPIQVAQAAPYVPVQSAIAYTPPPSYSGSTGSGSSYGGAGCIRDPDAAYDSACSPRPARSYAPRPTFAAAVIPVSAVSGPPSFGSWTIQVGAFDTVDQARFATTMARQADFTRLAGTQSVVQQTTPFGHGVLYRARLAGLARGDAGSACATLKAQNIPCMVVTPGG</sequence>
<dbReference type="KEGG" id="lck:HN018_20645"/>
<feature type="domain" description="Transglycosylase SLT" evidence="3">
    <location>
        <begin position="62"/>
        <end position="172"/>
    </location>
</feature>
<evidence type="ECO:0000256" key="2">
    <source>
        <dbReference type="ARBA" id="ARBA00009387"/>
    </source>
</evidence>
<comment type="similarity">
    <text evidence="2">Belongs to the virb1 family.</text>
</comment>
<dbReference type="InterPro" id="IPR023346">
    <property type="entry name" value="Lysozyme-like_dom_sf"/>
</dbReference>
<proteinExistence type="inferred from homology"/>
<dbReference type="PANTHER" id="PTHR37423">
    <property type="entry name" value="SOLUBLE LYTIC MUREIN TRANSGLYCOSYLASE-RELATED"/>
    <property type="match status" value="1"/>
</dbReference>
<gene>
    <name evidence="5" type="ORF">HN018_20645</name>
</gene>
<dbReference type="Proteomes" id="UP000500767">
    <property type="component" value="Chromosome"/>
</dbReference>
<organism evidence="5 6">
    <name type="scientific">Lichenicola cladoniae</name>
    <dbReference type="NCBI Taxonomy" id="1484109"/>
    <lineage>
        <taxon>Bacteria</taxon>
        <taxon>Pseudomonadati</taxon>
        <taxon>Pseudomonadota</taxon>
        <taxon>Alphaproteobacteria</taxon>
        <taxon>Acetobacterales</taxon>
        <taxon>Acetobacteraceae</taxon>
        <taxon>Lichenicola</taxon>
    </lineage>
</organism>
<keyword evidence="6" id="KW-1185">Reference proteome</keyword>
<reference evidence="5 6" key="1">
    <citation type="journal article" date="2014" name="World J. Microbiol. Biotechnol.">
        <title>Biodiversity and physiological characteristics of Antarctic and Arctic lichens-associated bacteria.</title>
        <authorList>
            <person name="Lee Y.M."/>
            <person name="Kim E.H."/>
            <person name="Lee H.K."/>
            <person name="Hong S.G."/>
        </authorList>
    </citation>
    <scope>NUCLEOTIDE SEQUENCE [LARGE SCALE GENOMIC DNA]</scope>
    <source>
        <strain evidence="5 6">PAMC 26569</strain>
    </source>
</reference>
<dbReference type="AlphaFoldDB" id="A0A6M8HUS9"/>
<comment type="similarity">
    <text evidence="1">Belongs to the transglycosylase Slt family.</text>
</comment>
<evidence type="ECO:0000259" key="3">
    <source>
        <dbReference type="Pfam" id="PF01464"/>
    </source>
</evidence>
<dbReference type="RefSeq" id="WP_171837043.1">
    <property type="nucleotide sequence ID" value="NZ_CP053708.1"/>
</dbReference>
<dbReference type="EMBL" id="CP053708">
    <property type="protein sequence ID" value="QKE92122.1"/>
    <property type="molecule type" value="Genomic_DNA"/>
</dbReference>
<dbReference type="SUPFAM" id="SSF110997">
    <property type="entry name" value="Sporulation related repeat"/>
    <property type="match status" value="1"/>
</dbReference>
<dbReference type="CDD" id="cd00254">
    <property type="entry name" value="LT-like"/>
    <property type="match status" value="1"/>
</dbReference>
<accession>A0A6M8HUS9</accession>
<dbReference type="SUPFAM" id="SSF53955">
    <property type="entry name" value="Lysozyme-like"/>
    <property type="match status" value="1"/>
</dbReference>
<dbReference type="InterPro" id="IPR036680">
    <property type="entry name" value="SPOR-like_sf"/>
</dbReference>
<dbReference type="PANTHER" id="PTHR37423:SF2">
    <property type="entry name" value="MEMBRANE-BOUND LYTIC MUREIN TRANSGLYCOSYLASE C"/>
    <property type="match status" value="1"/>
</dbReference>
<dbReference type="InterPro" id="IPR007730">
    <property type="entry name" value="SPOR-like_dom"/>
</dbReference>
<evidence type="ECO:0000313" key="5">
    <source>
        <dbReference type="EMBL" id="QKE92122.1"/>
    </source>
</evidence>
<evidence type="ECO:0000256" key="1">
    <source>
        <dbReference type="ARBA" id="ARBA00007734"/>
    </source>
</evidence>
<dbReference type="Pfam" id="PF01464">
    <property type="entry name" value="SLT"/>
    <property type="match status" value="1"/>
</dbReference>
<feature type="domain" description="SPOR" evidence="4">
    <location>
        <begin position="339"/>
        <end position="418"/>
    </location>
</feature>
<dbReference type="InterPro" id="IPR008258">
    <property type="entry name" value="Transglycosylase_SLT_dom_1"/>
</dbReference>